<evidence type="ECO:0000313" key="1">
    <source>
        <dbReference type="EMBL" id="MCY1007449.1"/>
    </source>
</evidence>
<evidence type="ECO:0000313" key="2">
    <source>
        <dbReference type="Proteomes" id="UP001150924"/>
    </source>
</evidence>
<reference evidence="1" key="1">
    <citation type="submission" date="2022-11" db="EMBL/GenBank/DDBJ databases">
        <title>Minimal conservation of predation-associated metabolite biosynthetic gene clusters underscores biosynthetic potential of Myxococcota including descriptions for ten novel species: Archangium lansinium sp. nov., Myxococcus landrumus sp. nov., Nannocystis bai.</title>
        <authorList>
            <person name="Ahearne A."/>
            <person name="Stevens C."/>
            <person name="Phillips K."/>
        </authorList>
    </citation>
    <scope>NUCLEOTIDE SEQUENCE</scope>
    <source>
        <strain evidence="1">Na p29</strain>
    </source>
</reference>
<dbReference type="RefSeq" id="WP_267770071.1">
    <property type="nucleotide sequence ID" value="NZ_JAPNKE010000002.1"/>
</dbReference>
<dbReference type="SUPFAM" id="SSF48371">
    <property type="entry name" value="ARM repeat"/>
    <property type="match status" value="1"/>
</dbReference>
<dbReference type="Gene3D" id="1.25.10.10">
    <property type="entry name" value="Leucine-rich Repeat Variant"/>
    <property type="match status" value="1"/>
</dbReference>
<comment type="caution">
    <text evidence="1">The sequence shown here is derived from an EMBL/GenBank/DDBJ whole genome shotgun (WGS) entry which is preliminary data.</text>
</comment>
<dbReference type="InterPro" id="IPR016024">
    <property type="entry name" value="ARM-type_fold"/>
</dbReference>
<sequence>MQRIVIEDRVTSWKVSCFAADRGLVFYDKVPESDANPEEVIWISRDGATRLHRLDDRFAGVAYLVVDGADEASLAADAIDELDGLSLATLLAALAVDADAARSFPVIASLGVLAPPSFDPRVFDHFSRLLADEDPALRSKALTAAAYPTWPEFLPLLEAMASEDPDPEVRERSAVALAAFRRHLAAAAT</sequence>
<dbReference type="InterPro" id="IPR021133">
    <property type="entry name" value="HEAT_type_2"/>
</dbReference>
<keyword evidence="2" id="KW-1185">Reference proteome</keyword>
<organism evidence="1 2">
    <name type="scientific">Nannocystis pusilla</name>
    <dbReference type="NCBI Taxonomy" id="889268"/>
    <lineage>
        <taxon>Bacteria</taxon>
        <taxon>Pseudomonadati</taxon>
        <taxon>Myxococcota</taxon>
        <taxon>Polyangia</taxon>
        <taxon>Nannocystales</taxon>
        <taxon>Nannocystaceae</taxon>
        <taxon>Nannocystis</taxon>
    </lineage>
</organism>
<dbReference type="AlphaFoldDB" id="A0A9X3EQB9"/>
<dbReference type="InterPro" id="IPR011989">
    <property type="entry name" value="ARM-like"/>
</dbReference>
<protein>
    <submittedName>
        <fullName evidence="1">HEAT repeat domain-containing protein</fullName>
    </submittedName>
</protein>
<dbReference type="PROSITE" id="PS50077">
    <property type="entry name" value="HEAT_REPEAT"/>
    <property type="match status" value="1"/>
</dbReference>
<name>A0A9X3EQB9_9BACT</name>
<proteinExistence type="predicted"/>
<dbReference type="EMBL" id="JAPNKE010000002">
    <property type="protein sequence ID" value="MCY1007449.1"/>
    <property type="molecule type" value="Genomic_DNA"/>
</dbReference>
<accession>A0A9X3EQB9</accession>
<dbReference type="Proteomes" id="UP001150924">
    <property type="component" value="Unassembled WGS sequence"/>
</dbReference>
<dbReference type="Pfam" id="PF13646">
    <property type="entry name" value="HEAT_2"/>
    <property type="match status" value="1"/>
</dbReference>
<gene>
    <name evidence="1" type="ORF">OV079_18210</name>
</gene>